<dbReference type="Pfam" id="PF00496">
    <property type="entry name" value="SBP_bac_5"/>
    <property type="match status" value="1"/>
</dbReference>
<dbReference type="PANTHER" id="PTHR30290:SF9">
    <property type="entry name" value="OLIGOPEPTIDE-BINDING PROTEIN APPA"/>
    <property type="match status" value="1"/>
</dbReference>
<comment type="similarity">
    <text evidence="1">Belongs to the bacterial solute-binding protein 5 family.</text>
</comment>
<proteinExistence type="inferred from homology"/>
<dbReference type="RefSeq" id="WP_224196509.1">
    <property type="nucleotide sequence ID" value="NZ_JAIRAU010000050.1"/>
</dbReference>
<evidence type="ECO:0000256" key="1">
    <source>
        <dbReference type="ARBA" id="ARBA00005695"/>
    </source>
</evidence>
<accession>A0ABS7U383</accession>
<sequence length="532" mass="57266">MISPSAEDTVVVAVRRLPASLDPFSELDPWGQRVVDDLLFEGLVRRQGDRAPWVEMALADRCEVDRDPASRGVVCRLREGAQFHDGSPVTREDALLSVGQWLGTRGQGLRQRHGLDGLRAVMPADGPPNGPKDSSSRWLRLVFEHDDPLALEKIAAIKIVPRGRVARPDHPIGSGPFRFVAGDDVHLMLERTSKAPGLAGRVVLRAIDDGAAALTALRRAEVHVLAEVAPIHVPKELSKPAMAARFSAYLVSPARFDLLLFNLREGPQSGPRMRAALELAAPRGELALQVYGLSGLPVTAPVDLHAPAPIDLVALAEGRDAEAGLGPLAAPPSVTADASGRAAADALLNELGWVHERGVRRRQGALLRLPLTWDASPGLATGVARALRGAWKLLGVQAPSVTASWPYVQANLLRTGKFSVALARLASGSDVDLYPWFHSRGAHNLTGVADQTLDAAIDTYRSALTRADRDRAKQAIATRLAELRPAIVLHAPLAVTLLARTLTGVVFVDDLPRLDRLGFMPGRQDDSWIREP</sequence>
<dbReference type="InterPro" id="IPR000914">
    <property type="entry name" value="SBP_5_dom"/>
</dbReference>
<evidence type="ECO:0000313" key="5">
    <source>
        <dbReference type="EMBL" id="MBZ5714775.1"/>
    </source>
</evidence>
<keyword evidence="2" id="KW-0813">Transport</keyword>
<dbReference type="EMBL" id="JAIRAU010000050">
    <property type="protein sequence ID" value="MBZ5714775.1"/>
    <property type="molecule type" value="Genomic_DNA"/>
</dbReference>
<evidence type="ECO:0000256" key="3">
    <source>
        <dbReference type="ARBA" id="ARBA00022729"/>
    </source>
</evidence>
<dbReference type="InterPro" id="IPR039424">
    <property type="entry name" value="SBP_5"/>
</dbReference>
<comment type="caution">
    <text evidence="5">The sequence shown here is derived from an EMBL/GenBank/DDBJ whole genome shotgun (WGS) entry which is preliminary data.</text>
</comment>
<dbReference type="PANTHER" id="PTHR30290">
    <property type="entry name" value="PERIPLASMIC BINDING COMPONENT OF ABC TRANSPORTER"/>
    <property type="match status" value="1"/>
</dbReference>
<name>A0ABS7U383_9BACT</name>
<gene>
    <name evidence="5" type="ORF">K7C98_36555</name>
</gene>
<organism evidence="5 6">
    <name type="scientific">Nannocystis pusilla</name>
    <dbReference type="NCBI Taxonomy" id="889268"/>
    <lineage>
        <taxon>Bacteria</taxon>
        <taxon>Pseudomonadati</taxon>
        <taxon>Myxococcota</taxon>
        <taxon>Polyangia</taxon>
        <taxon>Nannocystales</taxon>
        <taxon>Nannocystaceae</taxon>
        <taxon>Nannocystis</taxon>
    </lineage>
</organism>
<evidence type="ECO:0000259" key="4">
    <source>
        <dbReference type="Pfam" id="PF00496"/>
    </source>
</evidence>
<feature type="domain" description="Solute-binding protein family 5" evidence="4">
    <location>
        <begin position="71"/>
        <end position="440"/>
    </location>
</feature>
<dbReference type="Proteomes" id="UP001139031">
    <property type="component" value="Unassembled WGS sequence"/>
</dbReference>
<keyword evidence="3" id="KW-0732">Signal</keyword>
<keyword evidence="6" id="KW-1185">Reference proteome</keyword>
<evidence type="ECO:0000313" key="6">
    <source>
        <dbReference type="Proteomes" id="UP001139031"/>
    </source>
</evidence>
<evidence type="ECO:0000256" key="2">
    <source>
        <dbReference type="ARBA" id="ARBA00022448"/>
    </source>
</evidence>
<dbReference type="SUPFAM" id="SSF53850">
    <property type="entry name" value="Periplasmic binding protein-like II"/>
    <property type="match status" value="1"/>
</dbReference>
<protein>
    <submittedName>
        <fullName evidence="5">ABC transporter substrate-binding protein</fullName>
    </submittedName>
</protein>
<dbReference type="Gene3D" id="3.10.105.10">
    <property type="entry name" value="Dipeptide-binding Protein, Domain 3"/>
    <property type="match status" value="1"/>
</dbReference>
<dbReference type="Gene3D" id="3.40.190.10">
    <property type="entry name" value="Periplasmic binding protein-like II"/>
    <property type="match status" value="1"/>
</dbReference>
<reference evidence="5" key="1">
    <citation type="submission" date="2021-08" db="EMBL/GenBank/DDBJ databases">
        <authorList>
            <person name="Stevens D.C."/>
        </authorList>
    </citation>
    <scope>NUCLEOTIDE SEQUENCE</scope>
    <source>
        <strain evidence="5">DSM 53165</strain>
    </source>
</reference>